<keyword evidence="2" id="KW-0238">DNA-binding</keyword>
<dbReference type="InterPro" id="IPR000524">
    <property type="entry name" value="Tscrpt_reg_HTH_GntR"/>
</dbReference>
<keyword evidence="3" id="KW-0804">Transcription</keyword>
<evidence type="ECO:0000259" key="4">
    <source>
        <dbReference type="PROSITE" id="PS50949"/>
    </source>
</evidence>
<dbReference type="InterPro" id="IPR036388">
    <property type="entry name" value="WH-like_DNA-bd_sf"/>
</dbReference>
<evidence type="ECO:0000256" key="2">
    <source>
        <dbReference type="ARBA" id="ARBA00023125"/>
    </source>
</evidence>
<dbReference type="GO" id="GO:0003677">
    <property type="term" value="F:DNA binding"/>
    <property type="evidence" value="ECO:0007669"/>
    <property type="project" value="UniProtKB-KW"/>
</dbReference>
<dbReference type="Gene3D" id="1.10.10.10">
    <property type="entry name" value="Winged helix-like DNA-binding domain superfamily/Winged helix DNA-binding domain"/>
    <property type="match status" value="1"/>
</dbReference>
<keyword evidence="1" id="KW-0805">Transcription regulation</keyword>
<protein>
    <submittedName>
        <fullName evidence="5">GntR family transcriptional regulator</fullName>
    </submittedName>
</protein>
<dbReference type="PROSITE" id="PS50949">
    <property type="entry name" value="HTH_GNTR"/>
    <property type="match status" value="1"/>
</dbReference>
<dbReference type="GO" id="GO:0003700">
    <property type="term" value="F:DNA-binding transcription factor activity"/>
    <property type="evidence" value="ECO:0007669"/>
    <property type="project" value="InterPro"/>
</dbReference>
<name>A0A2N0ZDK5_9BACI</name>
<dbReference type="PANTHER" id="PTHR44846:SF17">
    <property type="entry name" value="GNTR-FAMILY TRANSCRIPTIONAL REGULATOR"/>
    <property type="match status" value="1"/>
</dbReference>
<evidence type="ECO:0000256" key="1">
    <source>
        <dbReference type="ARBA" id="ARBA00023015"/>
    </source>
</evidence>
<dbReference type="AlphaFoldDB" id="A0A2N0ZDK5"/>
<feature type="domain" description="HTH gntR-type" evidence="4">
    <location>
        <begin position="3"/>
        <end position="71"/>
    </location>
</feature>
<dbReference type="InterPro" id="IPR028978">
    <property type="entry name" value="Chorismate_lyase_/UTRA_dom_sf"/>
</dbReference>
<dbReference type="InterPro" id="IPR011663">
    <property type="entry name" value="UTRA"/>
</dbReference>
<gene>
    <name evidence="5" type="ORF">CWS20_17775</name>
</gene>
<reference evidence="5 6" key="1">
    <citation type="journal article" date="2010" name="Int. J. Syst. Evol. Microbiol.">
        <title>Bacillus horneckiae sp. nov., isolated from a spacecraft-assembly clean room.</title>
        <authorList>
            <person name="Vaishampayan P."/>
            <person name="Probst A."/>
            <person name="Krishnamurthi S."/>
            <person name="Ghosh S."/>
            <person name="Osman S."/>
            <person name="McDowall A."/>
            <person name="Ruckmani A."/>
            <person name="Mayilraj S."/>
            <person name="Venkateswaran K."/>
        </authorList>
    </citation>
    <scope>NUCLEOTIDE SEQUENCE [LARGE SCALE GENOMIC DNA]</scope>
    <source>
        <strain evidence="6">1PO1SC</strain>
    </source>
</reference>
<dbReference type="SUPFAM" id="SSF64288">
    <property type="entry name" value="Chorismate lyase-like"/>
    <property type="match status" value="1"/>
</dbReference>
<keyword evidence="6" id="KW-1185">Reference proteome</keyword>
<dbReference type="PANTHER" id="PTHR44846">
    <property type="entry name" value="MANNOSYL-D-GLYCERATE TRANSPORT/METABOLISM SYSTEM REPRESSOR MNGR-RELATED"/>
    <property type="match status" value="1"/>
</dbReference>
<dbReference type="SMART" id="SM00866">
    <property type="entry name" value="UTRA"/>
    <property type="match status" value="1"/>
</dbReference>
<dbReference type="RefSeq" id="WP_066188860.1">
    <property type="nucleotide sequence ID" value="NZ_JARMMB010000015.1"/>
</dbReference>
<sequence length="233" mass="26758">MQGGKEAVIVDAVMQMIREKKLIPGEKLPSENELAEEFTAPRITVRKALQQLEARGHVYTIKGKGRFLKEEAKPIHLHLTGSESFTDKMTEAGYNLKTVNISCQKEPSRSPIYQKLEGNVYKVSRLRLIENEPMAIHQSYVSELAFPDIDRDGPSISSMFAYYRKHGYKEFTSNGTYLCVRFPTSEEQKRLNCNSMIPLIVLESNTIDCESGKILEFNEIIYRSDKFKYDMTR</sequence>
<dbReference type="CDD" id="cd07377">
    <property type="entry name" value="WHTH_GntR"/>
    <property type="match status" value="1"/>
</dbReference>
<organism evidence="5 6">
    <name type="scientific">Cytobacillus horneckiae</name>
    <dbReference type="NCBI Taxonomy" id="549687"/>
    <lineage>
        <taxon>Bacteria</taxon>
        <taxon>Bacillati</taxon>
        <taxon>Bacillota</taxon>
        <taxon>Bacilli</taxon>
        <taxon>Bacillales</taxon>
        <taxon>Bacillaceae</taxon>
        <taxon>Cytobacillus</taxon>
    </lineage>
</organism>
<dbReference type="EMBL" id="PISD01000040">
    <property type="protein sequence ID" value="PKG27577.1"/>
    <property type="molecule type" value="Genomic_DNA"/>
</dbReference>
<dbReference type="GO" id="GO:0045892">
    <property type="term" value="P:negative regulation of DNA-templated transcription"/>
    <property type="evidence" value="ECO:0007669"/>
    <property type="project" value="TreeGrafter"/>
</dbReference>
<dbReference type="PRINTS" id="PR00035">
    <property type="entry name" value="HTHGNTR"/>
</dbReference>
<dbReference type="InterPro" id="IPR050679">
    <property type="entry name" value="Bact_HTH_transcr_reg"/>
</dbReference>
<dbReference type="Pfam" id="PF00392">
    <property type="entry name" value="GntR"/>
    <property type="match status" value="1"/>
</dbReference>
<accession>A0A2N0ZDK5</accession>
<dbReference type="Gene3D" id="3.40.1410.10">
    <property type="entry name" value="Chorismate lyase-like"/>
    <property type="match status" value="1"/>
</dbReference>
<comment type="caution">
    <text evidence="5">The sequence shown here is derived from an EMBL/GenBank/DDBJ whole genome shotgun (WGS) entry which is preliminary data.</text>
</comment>
<dbReference type="SMART" id="SM00345">
    <property type="entry name" value="HTH_GNTR"/>
    <property type="match status" value="1"/>
</dbReference>
<evidence type="ECO:0000313" key="6">
    <source>
        <dbReference type="Proteomes" id="UP000233343"/>
    </source>
</evidence>
<dbReference type="SUPFAM" id="SSF46785">
    <property type="entry name" value="Winged helix' DNA-binding domain"/>
    <property type="match status" value="1"/>
</dbReference>
<dbReference type="InterPro" id="IPR036390">
    <property type="entry name" value="WH_DNA-bd_sf"/>
</dbReference>
<dbReference type="Proteomes" id="UP000233343">
    <property type="component" value="Unassembled WGS sequence"/>
</dbReference>
<evidence type="ECO:0000256" key="3">
    <source>
        <dbReference type="ARBA" id="ARBA00023163"/>
    </source>
</evidence>
<proteinExistence type="predicted"/>
<evidence type="ECO:0000313" key="5">
    <source>
        <dbReference type="EMBL" id="PKG27577.1"/>
    </source>
</evidence>
<dbReference type="Pfam" id="PF07702">
    <property type="entry name" value="UTRA"/>
    <property type="match status" value="1"/>
</dbReference>